<name>A0A370TS21_9HELO</name>
<dbReference type="AlphaFoldDB" id="A0A370TS21"/>
<dbReference type="Proteomes" id="UP000254866">
    <property type="component" value="Unassembled WGS sequence"/>
</dbReference>
<comment type="caution">
    <text evidence="1">The sequence shown here is derived from an EMBL/GenBank/DDBJ whole genome shotgun (WGS) entry which is preliminary data.</text>
</comment>
<proteinExistence type="predicted"/>
<dbReference type="GeneID" id="43595482"/>
<accession>A0A370TS21</accession>
<gene>
    <name evidence="1" type="ORF">BP5553_02633</name>
</gene>
<organism evidence="1 2">
    <name type="scientific">Venustampulla echinocandica</name>
    <dbReference type="NCBI Taxonomy" id="2656787"/>
    <lineage>
        <taxon>Eukaryota</taxon>
        <taxon>Fungi</taxon>
        <taxon>Dikarya</taxon>
        <taxon>Ascomycota</taxon>
        <taxon>Pezizomycotina</taxon>
        <taxon>Leotiomycetes</taxon>
        <taxon>Helotiales</taxon>
        <taxon>Pleuroascaceae</taxon>
        <taxon>Venustampulla</taxon>
    </lineage>
</organism>
<evidence type="ECO:0000313" key="1">
    <source>
        <dbReference type="EMBL" id="RDL38293.1"/>
    </source>
</evidence>
<dbReference type="OrthoDB" id="6499973at2759"/>
<dbReference type="RefSeq" id="XP_031870949.1">
    <property type="nucleotide sequence ID" value="XM_032011256.1"/>
</dbReference>
<keyword evidence="2" id="KW-1185">Reference proteome</keyword>
<protein>
    <submittedName>
        <fullName evidence="1">Uncharacterized protein</fullName>
    </submittedName>
</protein>
<evidence type="ECO:0000313" key="2">
    <source>
        <dbReference type="Proteomes" id="UP000254866"/>
    </source>
</evidence>
<reference evidence="1 2" key="1">
    <citation type="journal article" date="2018" name="IMA Fungus">
        <title>IMA Genome-F 9: Draft genome sequence of Annulohypoxylon stygium, Aspergillus mulundensis, Berkeleyomyces basicola (syn. Thielaviopsis basicola), Ceratocystis smalleyi, two Cercospora beticola strains, Coleophoma cylindrospora, Fusarium fracticaudum, Phialophora cf. hyalina, and Morchella septimelata.</title>
        <authorList>
            <person name="Wingfield B.D."/>
            <person name="Bills G.F."/>
            <person name="Dong Y."/>
            <person name="Huang W."/>
            <person name="Nel W.J."/>
            <person name="Swalarsk-Parry B.S."/>
            <person name="Vaghefi N."/>
            <person name="Wilken P.M."/>
            <person name="An Z."/>
            <person name="de Beer Z.W."/>
            <person name="De Vos L."/>
            <person name="Chen L."/>
            <person name="Duong T.A."/>
            <person name="Gao Y."/>
            <person name="Hammerbacher A."/>
            <person name="Kikkert J.R."/>
            <person name="Li Y."/>
            <person name="Li H."/>
            <person name="Li K."/>
            <person name="Li Q."/>
            <person name="Liu X."/>
            <person name="Ma X."/>
            <person name="Naidoo K."/>
            <person name="Pethybridge S.J."/>
            <person name="Sun J."/>
            <person name="Steenkamp E.T."/>
            <person name="van der Nest M.A."/>
            <person name="van Wyk S."/>
            <person name="Wingfield M.J."/>
            <person name="Xiong C."/>
            <person name="Yue Q."/>
            <person name="Zhang X."/>
        </authorList>
    </citation>
    <scope>NUCLEOTIDE SEQUENCE [LARGE SCALE GENOMIC DNA]</scope>
    <source>
        <strain evidence="1 2">BP 5553</strain>
    </source>
</reference>
<sequence length="148" mass="17161">MVTIPPEWKAALEDKDTILQAISNSHTFPRGLEPPIPEPNREPIQSNLRYLTEENWVRDYRARTWGYTIIRTAYRDGDDDKFQNGVDAIHRFARLWSDNEVELATEKMKGIRLAYEATGYWPEGMPETANMMANETSIERSVNDIVED</sequence>
<dbReference type="EMBL" id="NPIC01000002">
    <property type="protein sequence ID" value="RDL38293.1"/>
    <property type="molecule type" value="Genomic_DNA"/>
</dbReference>